<dbReference type="GO" id="GO:0005758">
    <property type="term" value="C:mitochondrial intermembrane space"/>
    <property type="evidence" value="ECO:0007669"/>
    <property type="project" value="UniProtKB-SubCell"/>
</dbReference>
<dbReference type="OrthoDB" id="5859791at2759"/>
<accession>A0A6S7KFL5</accession>
<dbReference type="GO" id="GO:0051560">
    <property type="term" value="P:mitochondrial calcium ion homeostasis"/>
    <property type="evidence" value="ECO:0007669"/>
    <property type="project" value="TreeGrafter"/>
</dbReference>
<evidence type="ECO:0000313" key="10">
    <source>
        <dbReference type="Proteomes" id="UP001152795"/>
    </source>
</evidence>
<dbReference type="InterPro" id="IPR018247">
    <property type="entry name" value="EF_Hand_1_Ca_BS"/>
</dbReference>
<dbReference type="GO" id="GO:0005509">
    <property type="term" value="F:calcium ion binding"/>
    <property type="evidence" value="ECO:0007669"/>
    <property type="project" value="InterPro"/>
</dbReference>
<dbReference type="GO" id="GO:0036444">
    <property type="term" value="P:calcium import into the mitochondrion"/>
    <property type="evidence" value="ECO:0007669"/>
    <property type="project" value="UniProtKB-ARBA"/>
</dbReference>
<evidence type="ECO:0000256" key="7">
    <source>
        <dbReference type="ARBA" id="ARBA00023128"/>
    </source>
</evidence>
<organism evidence="9 10">
    <name type="scientific">Paramuricea clavata</name>
    <name type="common">Red gorgonian</name>
    <name type="synonym">Violescent sea-whip</name>
    <dbReference type="NCBI Taxonomy" id="317549"/>
    <lineage>
        <taxon>Eukaryota</taxon>
        <taxon>Metazoa</taxon>
        <taxon>Cnidaria</taxon>
        <taxon>Anthozoa</taxon>
        <taxon>Octocorallia</taxon>
        <taxon>Malacalcyonacea</taxon>
        <taxon>Plexauridae</taxon>
        <taxon>Paramuricea</taxon>
    </lineage>
</organism>
<keyword evidence="4" id="KW-0999">Mitochondrion inner membrane</keyword>
<feature type="non-terminal residue" evidence="9">
    <location>
        <position position="1"/>
    </location>
</feature>
<comment type="caution">
    <text evidence="9">The sequence shown here is derived from an EMBL/GenBank/DDBJ whole genome shotgun (WGS) entry which is preliminary data.</text>
</comment>
<evidence type="ECO:0000256" key="4">
    <source>
        <dbReference type="ARBA" id="ARBA00022792"/>
    </source>
</evidence>
<dbReference type="Pfam" id="PF13833">
    <property type="entry name" value="EF-hand_8"/>
    <property type="match status" value="1"/>
</dbReference>
<sequence length="111" mass="12598">NVNLQDYIKFGQFLNNLEEFSIALKIYNVANQPVTQEEFKRAVLIATGGVLGDHIVNIVFQLFDIDGDGKLSQKEFLGLMKDRVNKRFTAREDKVGLWAGFMSCVKNELVD</sequence>
<comment type="subcellular location">
    <subcellularLocation>
        <location evidence="1">Mitochondrion inner membrane</location>
    </subcellularLocation>
    <subcellularLocation>
        <location evidence="2">Mitochondrion intermembrane space</location>
    </subcellularLocation>
</comment>
<keyword evidence="5" id="KW-0106">Calcium</keyword>
<gene>
    <name evidence="9" type="ORF">PACLA_8A089481</name>
</gene>
<evidence type="ECO:0000256" key="8">
    <source>
        <dbReference type="ARBA" id="ARBA00023136"/>
    </source>
</evidence>
<dbReference type="PANTHER" id="PTHR12294">
    <property type="entry name" value="EF HAND DOMAIN FAMILY A1,A2-RELATED"/>
    <property type="match status" value="1"/>
</dbReference>
<evidence type="ECO:0000256" key="2">
    <source>
        <dbReference type="ARBA" id="ARBA00004569"/>
    </source>
</evidence>
<evidence type="ECO:0000256" key="3">
    <source>
        <dbReference type="ARBA" id="ARBA00022737"/>
    </source>
</evidence>
<keyword evidence="8" id="KW-0472">Membrane</keyword>
<evidence type="ECO:0000256" key="5">
    <source>
        <dbReference type="ARBA" id="ARBA00022837"/>
    </source>
</evidence>
<dbReference type="AlphaFoldDB" id="A0A6S7KFL5"/>
<evidence type="ECO:0000313" key="9">
    <source>
        <dbReference type="EMBL" id="CAB4044646.1"/>
    </source>
</evidence>
<dbReference type="PANTHER" id="PTHR12294:SF13">
    <property type="entry name" value="MITOCHONDRIAL CALCIUM UPTAKE 3, ISOFORM D"/>
    <property type="match status" value="1"/>
</dbReference>
<keyword evidence="10" id="KW-1185">Reference proteome</keyword>
<dbReference type="GO" id="GO:1990246">
    <property type="term" value="C:uniplex complex"/>
    <property type="evidence" value="ECO:0007669"/>
    <property type="project" value="TreeGrafter"/>
</dbReference>
<dbReference type="InterPro" id="IPR039800">
    <property type="entry name" value="MICU1/2/3"/>
</dbReference>
<evidence type="ECO:0000256" key="6">
    <source>
        <dbReference type="ARBA" id="ARBA00022946"/>
    </source>
</evidence>
<dbReference type="EMBL" id="CACRXK020035673">
    <property type="protein sequence ID" value="CAB4044646.1"/>
    <property type="molecule type" value="Genomic_DNA"/>
</dbReference>
<evidence type="ECO:0000256" key="1">
    <source>
        <dbReference type="ARBA" id="ARBA00004273"/>
    </source>
</evidence>
<dbReference type="Gene3D" id="1.10.238.10">
    <property type="entry name" value="EF-hand"/>
    <property type="match status" value="1"/>
</dbReference>
<keyword evidence="3" id="KW-0677">Repeat</keyword>
<dbReference type="SUPFAM" id="SSF47473">
    <property type="entry name" value="EF-hand"/>
    <property type="match status" value="1"/>
</dbReference>
<dbReference type="Proteomes" id="UP001152795">
    <property type="component" value="Unassembled WGS sequence"/>
</dbReference>
<dbReference type="InterPro" id="IPR011992">
    <property type="entry name" value="EF-hand-dom_pair"/>
</dbReference>
<protein>
    <submittedName>
        <fullName evidence="9">Calcium uptake 3, mitochondrial-like</fullName>
    </submittedName>
</protein>
<name>A0A6S7KFL5_PARCT</name>
<keyword evidence="7" id="KW-0496">Mitochondrion</keyword>
<reference evidence="9" key="1">
    <citation type="submission" date="2020-04" db="EMBL/GenBank/DDBJ databases">
        <authorList>
            <person name="Alioto T."/>
            <person name="Alioto T."/>
            <person name="Gomez Garrido J."/>
        </authorList>
    </citation>
    <scope>NUCLEOTIDE SEQUENCE</scope>
    <source>
        <strain evidence="9">A484AB</strain>
    </source>
</reference>
<dbReference type="InterPro" id="IPR002048">
    <property type="entry name" value="EF_hand_dom"/>
</dbReference>
<keyword evidence="6" id="KW-0809">Transit peptide</keyword>
<proteinExistence type="predicted"/>
<dbReference type="PROSITE" id="PS00018">
    <property type="entry name" value="EF_HAND_1"/>
    <property type="match status" value="1"/>
</dbReference>
<dbReference type="PROSITE" id="PS50222">
    <property type="entry name" value="EF_HAND_2"/>
    <property type="match status" value="1"/>
</dbReference>